<dbReference type="Gene3D" id="1.10.340.70">
    <property type="match status" value="1"/>
</dbReference>
<proteinExistence type="predicted"/>
<dbReference type="VEuPathDB" id="FungiDB:PPTG_18062"/>
<accession>W2KW96</accession>
<feature type="domain" description="Integrase zinc-binding" evidence="1">
    <location>
        <begin position="85"/>
        <end position="130"/>
    </location>
</feature>
<dbReference type="OrthoDB" id="110453at2759"/>
<gene>
    <name evidence="2" type="ORF">L917_12323</name>
</gene>
<dbReference type="Pfam" id="PF17921">
    <property type="entry name" value="Integrase_H2C2"/>
    <property type="match status" value="1"/>
</dbReference>
<name>W2KW96_PHYNI</name>
<reference evidence="2" key="1">
    <citation type="submission" date="2013-11" db="EMBL/GenBank/DDBJ databases">
        <title>The Genome Sequence of Phytophthora parasitica CHvinca01.</title>
        <authorList>
            <consortium name="The Broad Institute Genomics Platform"/>
            <person name="Russ C."/>
            <person name="Tyler B."/>
            <person name="Panabieres F."/>
            <person name="Shan W."/>
            <person name="Tripathy S."/>
            <person name="Grunwald N."/>
            <person name="Machado M."/>
            <person name="Johnson C.S."/>
            <person name="Arredondo F."/>
            <person name="Hong C."/>
            <person name="Coffey M."/>
            <person name="Young S.K."/>
            <person name="Zeng Q."/>
            <person name="Gargeya S."/>
            <person name="Fitzgerald M."/>
            <person name="Abouelleil A."/>
            <person name="Alvarado L."/>
            <person name="Chapman S.B."/>
            <person name="Gainer-Dewar J."/>
            <person name="Goldberg J."/>
            <person name="Griggs A."/>
            <person name="Gujja S."/>
            <person name="Hansen M."/>
            <person name="Howarth C."/>
            <person name="Imamovic A."/>
            <person name="Ireland A."/>
            <person name="Larimer J."/>
            <person name="McCowan C."/>
            <person name="Murphy C."/>
            <person name="Pearson M."/>
            <person name="Poon T.W."/>
            <person name="Priest M."/>
            <person name="Roberts A."/>
            <person name="Saif S."/>
            <person name="Shea T."/>
            <person name="Sykes S."/>
            <person name="Wortman J."/>
            <person name="Nusbaum C."/>
            <person name="Birren B."/>
        </authorList>
    </citation>
    <scope>NUCLEOTIDE SEQUENCE [LARGE SCALE GENOMIC DNA]</scope>
    <source>
        <strain evidence="2">CHvinca01</strain>
    </source>
</reference>
<sequence>MCKTSGLNLTSVSPELPLRDEIRTAYDHEPTYSSILKHLRSPSEDTLRVLSRSKPTRINRYRLDDDLLTYSIDNFDAPRIVVSSDSNLRSRIIQEFHDAPLSDHVGHEKTFTAVSRDFFWPHFYKWARKWPMSFADVVLIKTSWVHIRCVKEQQRIVHLDRLRVHLRCLFTFEQGGHWVECNTLISDMRQPGTCMSDEQCLDSR</sequence>
<dbReference type="Proteomes" id="UP000054423">
    <property type="component" value="Unassembled WGS sequence"/>
</dbReference>
<evidence type="ECO:0000313" key="2">
    <source>
        <dbReference type="EMBL" id="ETL88610.1"/>
    </source>
</evidence>
<protein>
    <recommendedName>
        <fullName evidence="1">Integrase zinc-binding domain-containing protein</fullName>
    </recommendedName>
</protein>
<evidence type="ECO:0000259" key="1">
    <source>
        <dbReference type="Pfam" id="PF17921"/>
    </source>
</evidence>
<dbReference type="InterPro" id="IPR041588">
    <property type="entry name" value="Integrase_H2C2"/>
</dbReference>
<dbReference type="AlphaFoldDB" id="W2KW96"/>
<dbReference type="EMBL" id="KI680713">
    <property type="protein sequence ID" value="ETL88610.1"/>
    <property type="molecule type" value="Genomic_DNA"/>
</dbReference>
<organism evidence="2">
    <name type="scientific">Phytophthora nicotianae</name>
    <name type="common">Potato buckeye rot agent</name>
    <name type="synonym">Phytophthora parasitica</name>
    <dbReference type="NCBI Taxonomy" id="4792"/>
    <lineage>
        <taxon>Eukaryota</taxon>
        <taxon>Sar</taxon>
        <taxon>Stramenopiles</taxon>
        <taxon>Oomycota</taxon>
        <taxon>Peronosporomycetes</taxon>
        <taxon>Peronosporales</taxon>
        <taxon>Peronosporaceae</taxon>
        <taxon>Phytophthora</taxon>
    </lineage>
</organism>